<feature type="domain" description="Thioredoxin" evidence="9">
    <location>
        <begin position="3"/>
        <end position="168"/>
    </location>
</feature>
<dbReference type="AlphaFoldDB" id="A0A1L9T5Y8"/>
<dbReference type="STRING" id="1036612.A0A1L9T5Y8"/>
<dbReference type="GO" id="GO:0140824">
    <property type="term" value="F:thioredoxin-dependent peroxiredoxin activity"/>
    <property type="evidence" value="ECO:0007669"/>
    <property type="project" value="UniProtKB-EC"/>
</dbReference>
<evidence type="ECO:0000259" key="9">
    <source>
        <dbReference type="PROSITE" id="PS51352"/>
    </source>
</evidence>
<protein>
    <recommendedName>
        <fullName evidence="8">Glutathione peroxidase</fullName>
    </recommendedName>
</protein>
<gene>
    <name evidence="10" type="ORF">ASPSYDRAFT_49942</name>
</gene>
<dbReference type="PANTHER" id="PTHR11592:SF78">
    <property type="entry name" value="GLUTATHIONE PEROXIDASE"/>
    <property type="match status" value="1"/>
</dbReference>
<proteinExistence type="inferred from homology"/>
<dbReference type="Gene3D" id="3.40.30.10">
    <property type="entry name" value="Glutaredoxin"/>
    <property type="match status" value="1"/>
</dbReference>
<dbReference type="Pfam" id="PF00255">
    <property type="entry name" value="GSHPx"/>
    <property type="match status" value="1"/>
</dbReference>
<evidence type="ECO:0000256" key="3">
    <source>
        <dbReference type="ARBA" id="ARBA00022862"/>
    </source>
</evidence>
<dbReference type="PROSITE" id="PS51352">
    <property type="entry name" value="THIOREDOXIN_2"/>
    <property type="match status" value="1"/>
</dbReference>
<dbReference type="VEuPathDB" id="FungiDB:ASPSYDRAFT_49942"/>
<organism evidence="10 11">
    <name type="scientific">Aspergillus sydowii CBS 593.65</name>
    <dbReference type="NCBI Taxonomy" id="1036612"/>
    <lineage>
        <taxon>Eukaryota</taxon>
        <taxon>Fungi</taxon>
        <taxon>Dikarya</taxon>
        <taxon>Ascomycota</taxon>
        <taxon>Pezizomycotina</taxon>
        <taxon>Eurotiomycetes</taxon>
        <taxon>Eurotiomycetidae</taxon>
        <taxon>Eurotiales</taxon>
        <taxon>Aspergillaceae</taxon>
        <taxon>Aspergillus</taxon>
        <taxon>Aspergillus subgen. Nidulantes</taxon>
    </lineage>
</organism>
<keyword evidence="4 8" id="KW-0560">Oxidoreductase</keyword>
<sequence>MAACKESPFYNFKVLDRNGREYPLSSTKGKVVLVVNTASKCSFTAQYQGLEDIYRQLREQYEEGFVILGFPCNQFLRQEPGSNDEIQSFCQLNYGVTFPVLAKVNVNGGQTAPIYRWLKKQKRESLGCRRITWNFTKFVIDRHGRVRSRWSPTRKPENLEAHLVELLKEH</sequence>
<keyword evidence="2 8" id="KW-0575">Peroxidase</keyword>
<dbReference type="InterPro" id="IPR029760">
    <property type="entry name" value="GPX_CS"/>
</dbReference>
<dbReference type="Proteomes" id="UP000184356">
    <property type="component" value="Unassembled WGS sequence"/>
</dbReference>
<dbReference type="GeneID" id="63764045"/>
<dbReference type="OrthoDB" id="446890at2759"/>
<dbReference type="CDD" id="cd00340">
    <property type="entry name" value="GSH_Peroxidase"/>
    <property type="match status" value="1"/>
</dbReference>
<accession>A0A1L9T5Y8</accession>
<evidence type="ECO:0000256" key="4">
    <source>
        <dbReference type="ARBA" id="ARBA00023002"/>
    </source>
</evidence>
<evidence type="ECO:0000256" key="7">
    <source>
        <dbReference type="PIRSR" id="PIRSR000303-1"/>
    </source>
</evidence>
<dbReference type="FunFam" id="3.40.30.10:FF:000010">
    <property type="entry name" value="Glutathione peroxidase"/>
    <property type="match status" value="1"/>
</dbReference>
<feature type="active site" evidence="7">
    <location>
        <position position="41"/>
    </location>
</feature>
<dbReference type="PROSITE" id="PS51355">
    <property type="entry name" value="GLUTATHIONE_PEROXID_3"/>
    <property type="match status" value="1"/>
</dbReference>
<dbReference type="PIRSF" id="PIRSF000303">
    <property type="entry name" value="Glutathion_perox"/>
    <property type="match status" value="1"/>
</dbReference>
<evidence type="ECO:0000256" key="8">
    <source>
        <dbReference type="RuleBase" id="RU000499"/>
    </source>
</evidence>
<dbReference type="SUPFAM" id="SSF52833">
    <property type="entry name" value="Thioredoxin-like"/>
    <property type="match status" value="1"/>
</dbReference>
<comment type="catalytic activity">
    <reaction evidence="6">
        <text>a hydroperoxide + [thioredoxin]-dithiol = an alcohol + [thioredoxin]-disulfide + H2O</text>
        <dbReference type="Rhea" id="RHEA:62620"/>
        <dbReference type="Rhea" id="RHEA-COMP:10698"/>
        <dbReference type="Rhea" id="RHEA-COMP:10700"/>
        <dbReference type="ChEBI" id="CHEBI:15377"/>
        <dbReference type="ChEBI" id="CHEBI:29950"/>
        <dbReference type="ChEBI" id="CHEBI:30879"/>
        <dbReference type="ChEBI" id="CHEBI:35924"/>
        <dbReference type="ChEBI" id="CHEBI:50058"/>
        <dbReference type="EC" id="1.11.1.24"/>
    </reaction>
</comment>
<dbReference type="InterPro" id="IPR013766">
    <property type="entry name" value="Thioredoxin_domain"/>
</dbReference>
<evidence type="ECO:0000313" key="10">
    <source>
        <dbReference type="EMBL" id="OJJ54862.1"/>
    </source>
</evidence>
<dbReference type="InterPro" id="IPR000889">
    <property type="entry name" value="Glutathione_peroxidase"/>
</dbReference>
<dbReference type="PROSITE" id="PS00763">
    <property type="entry name" value="GLUTATHIONE_PEROXID_2"/>
    <property type="match status" value="1"/>
</dbReference>
<dbReference type="RefSeq" id="XP_040698668.1">
    <property type="nucleotide sequence ID" value="XM_040847972.1"/>
</dbReference>
<keyword evidence="5" id="KW-0676">Redox-active center</keyword>
<keyword evidence="11" id="KW-1185">Reference proteome</keyword>
<dbReference type="InterPro" id="IPR036249">
    <property type="entry name" value="Thioredoxin-like_sf"/>
</dbReference>
<name>A0A1L9T5Y8_9EURO</name>
<dbReference type="PRINTS" id="PR01011">
    <property type="entry name" value="GLUTPROXDASE"/>
</dbReference>
<dbReference type="GO" id="GO:0034599">
    <property type="term" value="P:cellular response to oxidative stress"/>
    <property type="evidence" value="ECO:0007669"/>
    <property type="project" value="TreeGrafter"/>
</dbReference>
<comment type="similarity">
    <text evidence="1 8">Belongs to the glutathione peroxidase family.</text>
</comment>
<dbReference type="PANTHER" id="PTHR11592">
    <property type="entry name" value="GLUTATHIONE PEROXIDASE"/>
    <property type="match status" value="1"/>
</dbReference>
<evidence type="ECO:0000256" key="1">
    <source>
        <dbReference type="ARBA" id="ARBA00006926"/>
    </source>
</evidence>
<evidence type="ECO:0000256" key="5">
    <source>
        <dbReference type="ARBA" id="ARBA00023284"/>
    </source>
</evidence>
<evidence type="ECO:0000313" key="11">
    <source>
        <dbReference type="Proteomes" id="UP000184356"/>
    </source>
</evidence>
<dbReference type="EMBL" id="KV878594">
    <property type="protein sequence ID" value="OJJ54862.1"/>
    <property type="molecule type" value="Genomic_DNA"/>
</dbReference>
<evidence type="ECO:0000256" key="6">
    <source>
        <dbReference type="ARBA" id="ARBA00049091"/>
    </source>
</evidence>
<reference evidence="11" key="1">
    <citation type="journal article" date="2017" name="Genome Biol.">
        <title>Comparative genomics reveals high biological diversity and specific adaptations in the industrially and medically important fungal genus Aspergillus.</title>
        <authorList>
            <person name="de Vries R.P."/>
            <person name="Riley R."/>
            <person name="Wiebenga A."/>
            <person name="Aguilar-Osorio G."/>
            <person name="Amillis S."/>
            <person name="Uchima C.A."/>
            <person name="Anderluh G."/>
            <person name="Asadollahi M."/>
            <person name="Askin M."/>
            <person name="Barry K."/>
            <person name="Battaglia E."/>
            <person name="Bayram O."/>
            <person name="Benocci T."/>
            <person name="Braus-Stromeyer S.A."/>
            <person name="Caldana C."/>
            <person name="Canovas D."/>
            <person name="Cerqueira G.C."/>
            <person name="Chen F."/>
            <person name="Chen W."/>
            <person name="Choi C."/>
            <person name="Clum A."/>
            <person name="Dos Santos R.A."/>
            <person name="Damasio A.R."/>
            <person name="Diallinas G."/>
            <person name="Emri T."/>
            <person name="Fekete E."/>
            <person name="Flipphi M."/>
            <person name="Freyberg S."/>
            <person name="Gallo A."/>
            <person name="Gournas C."/>
            <person name="Habgood R."/>
            <person name="Hainaut M."/>
            <person name="Harispe M.L."/>
            <person name="Henrissat B."/>
            <person name="Hilden K.S."/>
            <person name="Hope R."/>
            <person name="Hossain A."/>
            <person name="Karabika E."/>
            <person name="Karaffa L."/>
            <person name="Karanyi Z."/>
            <person name="Krasevec N."/>
            <person name="Kuo A."/>
            <person name="Kusch H."/>
            <person name="LaButti K."/>
            <person name="Lagendijk E.L."/>
            <person name="Lapidus A."/>
            <person name="Levasseur A."/>
            <person name="Lindquist E."/>
            <person name="Lipzen A."/>
            <person name="Logrieco A.F."/>
            <person name="MacCabe A."/>
            <person name="Maekelae M.R."/>
            <person name="Malavazi I."/>
            <person name="Melin P."/>
            <person name="Meyer V."/>
            <person name="Mielnichuk N."/>
            <person name="Miskei M."/>
            <person name="Molnar A.P."/>
            <person name="Mule G."/>
            <person name="Ngan C.Y."/>
            <person name="Orejas M."/>
            <person name="Orosz E."/>
            <person name="Ouedraogo J.P."/>
            <person name="Overkamp K.M."/>
            <person name="Park H.-S."/>
            <person name="Perrone G."/>
            <person name="Piumi F."/>
            <person name="Punt P.J."/>
            <person name="Ram A.F."/>
            <person name="Ramon A."/>
            <person name="Rauscher S."/>
            <person name="Record E."/>
            <person name="Riano-Pachon D.M."/>
            <person name="Robert V."/>
            <person name="Roehrig J."/>
            <person name="Ruller R."/>
            <person name="Salamov A."/>
            <person name="Salih N.S."/>
            <person name="Samson R.A."/>
            <person name="Sandor E."/>
            <person name="Sanguinetti M."/>
            <person name="Schuetze T."/>
            <person name="Sepcic K."/>
            <person name="Shelest E."/>
            <person name="Sherlock G."/>
            <person name="Sophianopoulou V."/>
            <person name="Squina F.M."/>
            <person name="Sun H."/>
            <person name="Susca A."/>
            <person name="Todd R.B."/>
            <person name="Tsang A."/>
            <person name="Unkles S.E."/>
            <person name="van de Wiele N."/>
            <person name="van Rossen-Uffink D."/>
            <person name="Oliveira J.V."/>
            <person name="Vesth T.C."/>
            <person name="Visser J."/>
            <person name="Yu J.-H."/>
            <person name="Zhou M."/>
            <person name="Andersen M.R."/>
            <person name="Archer D.B."/>
            <person name="Baker S.E."/>
            <person name="Benoit I."/>
            <person name="Brakhage A.A."/>
            <person name="Braus G.H."/>
            <person name="Fischer R."/>
            <person name="Frisvad J.C."/>
            <person name="Goldman G.H."/>
            <person name="Houbraken J."/>
            <person name="Oakley B."/>
            <person name="Pocsi I."/>
            <person name="Scazzocchio C."/>
            <person name="Seiboth B."/>
            <person name="vanKuyk P.A."/>
            <person name="Wortman J."/>
            <person name="Dyer P.S."/>
            <person name="Grigoriev I.V."/>
        </authorList>
    </citation>
    <scope>NUCLEOTIDE SEQUENCE [LARGE SCALE GENOMIC DNA]</scope>
    <source>
        <strain evidence="11">CBS 593.65</strain>
    </source>
</reference>
<keyword evidence="3" id="KW-0049">Antioxidant</keyword>
<evidence type="ECO:0000256" key="2">
    <source>
        <dbReference type="ARBA" id="ARBA00022559"/>
    </source>
</evidence>